<gene>
    <name evidence="1" type="ORF">SAMN04489864_101488</name>
</gene>
<protein>
    <submittedName>
        <fullName evidence="1">Pimeloyl-ACP methyl ester carboxylesterase</fullName>
    </submittedName>
</protein>
<dbReference type="InterPro" id="IPR029058">
    <property type="entry name" value="AB_hydrolase_fold"/>
</dbReference>
<dbReference type="SUPFAM" id="SSF53474">
    <property type="entry name" value="alpha/beta-Hydrolases"/>
    <property type="match status" value="1"/>
</dbReference>
<dbReference type="Gene3D" id="3.40.50.1820">
    <property type="entry name" value="alpha/beta hydrolase"/>
    <property type="match status" value="1"/>
</dbReference>
<reference evidence="1 2" key="1">
    <citation type="submission" date="2016-10" db="EMBL/GenBank/DDBJ databases">
        <authorList>
            <person name="de Groot N.N."/>
        </authorList>
    </citation>
    <scope>NUCLEOTIDE SEQUENCE [LARGE SCALE GENOMIC DNA]</scope>
    <source>
        <strain evidence="1 2">DSM 18684</strain>
    </source>
</reference>
<dbReference type="AlphaFoldDB" id="A0A1I2TMC1"/>
<dbReference type="Proteomes" id="UP000199666">
    <property type="component" value="Unassembled WGS sequence"/>
</dbReference>
<dbReference type="OrthoDB" id="975949at2"/>
<keyword evidence="2" id="KW-1185">Reference proteome</keyword>
<dbReference type="EMBL" id="FOPP01000001">
    <property type="protein sequence ID" value="SFG66018.1"/>
    <property type="molecule type" value="Genomic_DNA"/>
</dbReference>
<dbReference type="RefSeq" id="WP_090991953.1">
    <property type="nucleotide sequence ID" value="NZ_FOPP01000001.1"/>
</dbReference>
<organism evidence="1 2">
    <name type="scientific">Pedobacter insulae</name>
    <dbReference type="NCBI Taxonomy" id="414048"/>
    <lineage>
        <taxon>Bacteria</taxon>
        <taxon>Pseudomonadati</taxon>
        <taxon>Bacteroidota</taxon>
        <taxon>Sphingobacteriia</taxon>
        <taxon>Sphingobacteriales</taxon>
        <taxon>Sphingobacteriaceae</taxon>
        <taxon>Pedobacter</taxon>
    </lineage>
</organism>
<evidence type="ECO:0000313" key="2">
    <source>
        <dbReference type="Proteomes" id="UP000199666"/>
    </source>
</evidence>
<evidence type="ECO:0000313" key="1">
    <source>
        <dbReference type="EMBL" id="SFG66018.1"/>
    </source>
</evidence>
<name>A0A1I2TMC1_9SPHI</name>
<sequence length="275" mass="31861">MTSHFLNHPIVNLHYYRFGTGSKIMLCFHGYGMHGRQFKWLKEKFGSEYTFYGFDLFFHEQTVLRDNAISNIKKGLTKAEFCEIISSFCSSQFIGEFSLMAYSLGTNYAVVMAESGLFKIEEIFLMAPAFLKIPPVFKVLAKNRLANLFFRKVLLSRNGVKLMLDFSKGIGAIDAKNHEILQKEMSTPDLRFAFYATVTYLRFLVPVHQQLIERLNEQGIKCFFIFGERDSMFPQHIADDMIAKLNFAQKIVLDEDHDLVNANLGNHLYRLKYDH</sequence>
<accession>A0A1I2TMC1</accession>
<dbReference type="STRING" id="414048.SAMN04489864_101488"/>
<proteinExistence type="predicted"/>